<evidence type="ECO:0000256" key="1">
    <source>
        <dbReference type="ARBA" id="ARBA00006914"/>
    </source>
</evidence>
<dbReference type="EMBL" id="LT221530">
    <property type="protein sequence ID" value="CZR70571.1"/>
    <property type="molecule type" value="Genomic_DNA"/>
</dbReference>
<dbReference type="GO" id="GO:0005524">
    <property type="term" value="F:ATP binding"/>
    <property type="evidence" value="ECO:0007669"/>
    <property type="project" value="UniProtKB-KW"/>
</dbReference>
<dbReference type="PANTHER" id="PTHR23073">
    <property type="entry name" value="26S PROTEASOME REGULATORY SUBUNIT"/>
    <property type="match status" value="1"/>
</dbReference>
<dbReference type="AlphaFoldDB" id="A0A250MEG1"/>
<dbReference type="PROSITE" id="PS00674">
    <property type="entry name" value="AAA"/>
    <property type="match status" value="1"/>
</dbReference>
<dbReference type="InterPro" id="IPR027417">
    <property type="entry name" value="P-loop_NTPase"/>
</dbReference>
<dbReference type="Pfam" id="PF00004">
    <property type="entry name" value="AAA"/>
    <property type="match status" value="1"/>
</dbReference>
<keyword evidence="3 4" id="KW-0067">ATP-binding</keyword>
<feature type="transmembrane region" description="Helical" evidence="5">
    <location>
        <begin position="12"/>
        <end position="33"/>
    </location>
</feature>
<dbReference type="EMBL" id="LT221529">
    <property type="protein sequence ID" value="CZR70570.1"/>
    <property type="molecule type" value="Genomic_DNA"/>
</dbReference>
<dbReference type="InterPro" id="IPR050221">
    <property type="entry name" value="26S_Proteasome_ATPase"/>
</dbReference>
<accession>A0A250MEG1</accession>
<dbReference type="SUPFAM" id="SSF52540">
    <property type="entry name" value="P-loop containing nucleoside triphosphate hydrolases"/>
    <property type="match status" value="1"/>
</dbReference>
<dbReference type="SMART" id="SM00382">
    <property type="entry name" value="AAA"/>
    <property type="match status" value="1"/>
</dbReference>
<dbReference type="InterPro" id="IPR000641">
    <property type="entry name" value="CbxX/CfxQ"/>
</dbReference>
<evidence type="ECO:0000313" key="7">
    <source>
        <dbReference type="EMBL" id="CZR70571.1"/>
    </source>
</evidence>
<evidence type="ECO:0000256" key="4">
    <source>
        <dbReference type="RuleBase" id="RU003651"/>
    </source>
</evidence>
<evidence type="ECO:0000256" key="5">
    <source>
        <dbReference type="SAM" id="Phobius"/>
    </source>
</evidence>
<proteinExistence type="inferred from homology"/>
<dbReference type="InterPro" id="IPR003593">
    <property type="entry name" value="AAA+_ATPase"/>
</dbReference>
<comment type="similarity">
    <text evidence="1 4">Belongs to the AAA ATPase family.</text>
</comment>
<name>A0A250MEG1_APPPP</name>
<feature type="domain" description="AAA+ ATPase" evidence="6">
    <location>
        <begin position="112"/>
        <end position="253"/>
    </location>
</feature>
<protein>
    <submittedName>
        <fullName evidence="7">ATPase</fullName>
    </submittedName>
</protein>
<evidence type="ECO:0000256" key="3">
    <source>
        <dbReference type="ARBA" id="ARBA00022840"/>
    </source>
</evidence>
<reference evidence="7" key="1">
    <citation type="submission" date="2016-02" db="EMBL/GenBank/DDBJ databases">
        <title>Disease development of Apple Proliferation is Closely Linked to two Protein Domains of AAA+ ATPase AP460 of Candidatus Phytoplasma mali Associated with Virulence and Suppression.</title>
        <authorList>
            <person name="Seemueller E."/>
            <person name="Jelkmann W."/>
            <person name="Furch A.C.U."/>
            <person name="Zimmermann M."/>
            <person name="Schneider B."/>
        </authorList>
    </citation>
    <scope>NUCLEOTIDE SEQUENCE</scope>
    <source>
        <strain evidence="7">1-93a</strain>
    </source>
</reference>
<dbReference type="InterPro" id="IPR003959">
    <property type="entry name" value="ATPase_AAA_core"/>
</dbReference>
<evidence type="ECO:0000256" key="2">
    <source>
        <dbReference type="ARBA" id="ARBA00022741"/>
    </source>
</evidence>
<dbReference type="PRINTS" id="PR00819">
    <property type="entry name" value="CBXCFQXSUPER"/>
</dbReference>
<organism evidence="7">
    <name type="scientific">Apple proliferation phytoplasma</name>
    <dbReference type="NCBI Taxonomy" id="37692"/>
    <lineage>
        <taxon>Bacteria</taxon>
        <taxon>Bacillati</taxon>
        <taxon>Mycoplasmatota</taxon>
        <taxon>Mollicutes</taxon>
        <taxon>Acholeplasmatales</taxon>
        <taxon>Acholeplasmataceae</taxon>
        <taxon>Candidatus Phytoplasma</taxon>
        <taxon>16SrX (Apple proliferation group)</taxon>
    </lineage>
</organism>
<keyword evidence="2 4" id="KW-0547">Nucleotide-binding</keyword>
<gene>
    <name evidence="7" type="primary">AAA+ ATPase</name>
</gene>
<sequence length="357" mass="40973">MSKKPLSKVQIICYVVISIIIYIIIYFFCYRYSIKKKNVPEIPPKKEQQLLETKKLTDAPEGKNINFTSANTEKFPCFQDLIGFSEEKKALDGFINYIKNPEDYQNIGKVEPPLGILFYGVAGTGKTTLARSVAKETGLPFFEVPSSIFSQKYIGDAPEMVRELFDNARKEAESKGGAIIFLDECETIFTNLSLSANDTDIANVVNQFKTELTSMHNNPEKPIFIIGATNHFYQIDEAIKSRFNYHIEIKPGTKQDREAFLKFMIKKRQNPYENDAETFLLKDINDRLESLPNDAPEYLKTNRTLENLLKTIVSIFVQNRKIKKEKENSDSKLRDNINKDDIEEAYQMVIGKHISKT</sequence>
<keyword evidence="5" id="KW-0812">Transmembrane</keyword>
<keyword evidence="5" id="KW-1133">Transmembrane helix</keyword>
<keyword evidence="5" id="KW-0472">Membrane</keyword>
<dbReference type="Gene3D" id="3.40.50.300">
    <property type="entry name" value="P-loop containing nucleotide triphosphate hydrolases"/>
    <property type="match status" value="1"/>
</dbReference>
<evidence type="ECO:0000259" key="6">
    <source>
        <dbReference type="SMART" id="SM00382"/>
    </source>
</evidence>
<dbReference type="GO" id="GO:0016887">
    <property type="term" value="F:ATP hydrolysis activity"/>
    <property type="evidence" value="ECO:0007669"/>
    <property type="project" value="InterPro"/>
</dbReference>
<dbReference type="InterPro" id="IPR003960">
    <property type="entry name" value="ATPase_AAA_CS"/>
</dbReference>